<comment type="caution">
    <text evidence="2">The sequence shown here is derived from an EMBL/GenBank/DDBJ whole genome shotgun (WGS) entry which is preliminary data.</text>
</comment>
<dbReference type="PANTHER" id="PTHR12110:SF21">
    <property type="entry name" value="XYLOSE ISOMERASE-LIKE TIM BARREL DOMAIN-CONTAINING PROTEIN"/>
    <property type="match status" value="1"/>
</dbReference>
<dbReference type="InterPro" id="IPR050312">
    <property type="entry name" value="IolE/XylAMocC-like"/>
</dbReference>
<gene>
    <name evidence="2" type="ORF">PPNO1_LOCUS1796</name>
</gene>
<dbReference type="Pfam" id="PF01261">
    <property type="entry name" value="AP_endonuc_2"/>
    <property type="match status" value="1"/>
</dbReference>
<dbReference type="AlphaFoldDB" id="A0A9P1GX94"/>
<protein>
    <recommendedName>
        <fullName evidence="1">Xylose isomerase-like TIM barrel domain-containing protein</fullName>
    </recommendedName>
</protein>
<keyword evidence="3" id="KW-1185">Reference proteome</keyword>
<reference evidence="2" key="1">
    <citation type="submission" date="2022-11" db="EMBL/GenBank/DDBJ databases">
        <authorList>
            <person name="Scott C."/>
            <person name="Bruce N."/>
        </authorList>
    </citation>
    <scope>NUCLEOTIDE SEQUENCE</scope>
</reference>
<dbReference type="Proteomes" id="UP000838763">
    <property type="component" value="Unassembled WGS sequence"/>
</dbReference>
<dbReference type="EMBL" id="CALLCH030000003">
    <property type="protein sequence ID" value="CAI4212027.1"/>
    <property type="molecule type" value="Genomic_DNA"/>
</dbReference>
<evidence type="ECO:0000313" key="3">
    <source>
        <dbReference type="Proteomes" id="UP000838763"/>
    </source>
</evidence>
<dbReference type="PANTHER" id="PTHR12110">
    <property type="entry name" value="HYDROXYPYRUVATE ISOMERASE"/>
    <property type="match status" value="1"/>
</dbReference>
<name>A0A9P1GX94_9PEZI</name>
<organism evidence="2 3">
    <name type="scientific">Parascedosporium putredinis</name>
    <dbReference type="NCBI Taxonomy" id="1442378"/>
    <lineage>
        <taxon>Eukaryota</taxon>
        <taxon>Fungi</taxon>
        <taxon>Dikarya</taxon>
        <taxon>Ascomycota</taxon>
        <taxon>Pezizomycotina</taxon>
        <taxon>Sordariomycetes</taxon>
        <taxon>Hypocreomycetidae</taxon>
        <taxon>Microascales</taxon>
        <taxon>Microascaceae</taxon>
        <taxon>Parascedosporium</taxon>
    </lineage>
</organism>
<dbReference type="SUPFAM" id="SSF51658">
    <property type="entry name" value="Xylose isomerase-like"/>
    <property type="match status" value="1"/>
</dbReference>
<dbReference type="OrthoDB" id="5360893at2759"/>
<dbReference type="InterPro" id="IPR036237">
    <property type="entry name" value="Xyl_isomerase-like_sf"/>
</dbReference>
<dbReference type="Gene3D" id="3.20.20.150">
    <property type="entry name" value="Divalent-metal-dependent TIM barrel enzymes"/>
    <property type="match status" value="1"/>
</dbReference>
<evidence type="ECO:0000313" key="2">
    <source>
        <dbReference type="EMBL" id="CAI4212027.1"/>
    </source>
</evidence>
<proteinExistence type="predicted"/>
<sequence length="189" mass="21431">MVTRVDRPNFGMCIDTFNLTGRVYADPASPTGKTPNADRDMAESMQRLVERVDADKIFFVQMGDAARLAEPIRPGHELYDAAQPARMSWSRQHRLFYGEQHLGGYLPVKDVMVAVLRGVGYRGWVSYEIFNHRLFNTDASIPDEMARRAAVGFDKMVKDVFGPVARPMERPADVSRSNSTVWEQQVSYL</sequence>
<accession>A0A9P1GX94</accession>
<evidence type="ECO:0000259" key="1">
    <source>
        <dbReference type="Pfam" id="PF01261"/>
    </source>
</evidence>
<feature type="domain" description="Xylose isomerase-like TIM barrel" evidence="1">
    <location>
        <begin position="1"/>
        <end position="145"/>
    </location>
</feature>
<dbReference type="InterPro" id="IPR013022">
    <property type="entry name" value="Xyl_isomerase-like_TIM-brl"/>
</dbReference>